<name>A0A1I6UMM5_9ACTN</name>
<dbReference type="InterPro" id="IPR050855">
    <property type="entry name" value="NDM-1-like"/>
</dbReference>
<proteinExistence type="predicted"/>
<dbReference type="Proteomes" id="UP000198873">
    <property type="component" value="Unassembled WGS sequence"/>
</dbReference>
<evidence type="ECO:0000259" key="1">
    <source>
        <dbReference type="SMART" id="SM00849"/>
    </source>
</evidence>
<dbReference type="CDD" id="cd16282">
    <property type="entry name" value="metallo-hydrolase-like_MBL-fold"/>
    <property type="match status" value="1"/>
</dbReference>
<organism evidence="2 3">
    <name type="scientific">Streptomyces harbinensis</name>
    <dbReference type="NCBI Taxonomy" id="1176198"/>
    <lineage>
        <taxon>Bacteria</taxon>
        <taxon>Bacillati</taxon>
        <taxon>Actinomycetota</taxon>
        <taxon>Actinomycetes</taxon>
        <taxon>Kitasatosporales</taxon>
        <taxon>Streptomycetaceae</taxon>
        <taxon>Streptomyces</taxon>
    </lineage>
</organism>
<dbReference type="EMBL" id="FPAB01000006">
    <property type="protein sequence ID" value="SFT02624.1"/>
    <property type="molecule type" value="Genomic_DNA"/>
</dbReference>
<feature type="domain" description="Metallo-beta-lactamase" evidence="1">
    <location>
        <begin position="21"/>
        <end position="203"/>
    </location>
</feature>
<dbReference type="InterPro" id="IPR001279">
    <property type="entry name" value="Metallo-B-lactamas"/>
</dbReference>
<dbReference type="SUPFAM" id="SSF56281">
    <property type="entry name" value="Metallo-hydrolase/oxidoreductase"/>
    <property type="match status" value="1"/>
</dbReference>
<dbReference type="STRING" id="1176198.SAMN05444716_10616"/>
<dbReference type="SMART" id="SM00849">
    <property type="entry name" value="Lactamase_B"/>
    <property type="match status" value="1"/>
</dbReference>
<dbReference type="PANTHER" id="PTHR42951">
    <property type="entry name" value="METALLO-BETA-LACTAMASE DOMAIN-CONTAINING"/>
    <property type="match status" value="1"/>
</dbReference>
<dbReference type="RefSeq" id="WP_217650958.1">
    <property type="nucleotide sequence ID" value="NZ_FPAB01000006.1"/>
</dbReference>
<dbReference type="Gene3D" id="3.60.15.10">
    <property type="entry name" value="Ribonuclease Z/Hydroxyacylglutathione hydrolase-like"/>
    <property type="match status" value="1"/>
</dbReference>
<sequence>METSWEELAAGVLRTRLPGWDETVGAIAGPRGVLLIDAGPSPAAAGRIRAGLRALLGLPVRWVVLTHPHFDHALGAGGYPGARVFGTLGDPLELAADAVRHGMPEREAAEGVAALRGVRARPVTGKASLYLGGGRTVSLAPFGPAHTPHDVAVKVDRTVFTGDLVEESGEPQAGPDADLAAWPGALDRLLAWGGQDARYVPGHGAVVDAAFVAAQRTALAARAGAQ</sequence>
<reference evidence="3" key="1">
    <citation type="submission" date="2016-10" db="EMBL/GenBank/DDBJ databases">
        <authorList>
            <person name="Varghese N."/>
            <person name="Submissions S."/>
        </authorList>
    </citation>
    <scope>NUCLEOTIDE SEQUENCE [LARGE SCALE GENOMIC DNA]</scope>
    <source>
        <strain evidence="3">CGMCC 4.7047</strain>
    </source>
</reference>
<gene>
    <name evidence="2" type="ORF">SAMN05444716_10616</name>
</gene>
<evidence type="ECO:0000313" key="2">
    <source>
        <dbReference type="EMBL" id="SFT02624.1"/>
    </source>
</evidence>
<keyword evidence="3" id="KW-1185">Reference proteome</keyword>
<accession>A0A1I6UMM5</accession>
<evidence type="ECO:0000313" key="3">
    <source>
        <dbReference type="Proteomes" id="UP000198873"/>
    </source>
</evidence>
<dbReference type="InterPro" id="IPR036866">
    <property type="entry name" value="RibonucZ/Hydroxyglut_hydro"/>
</dbReference>
<dbReference type="Pfam" id="PF00753">
    <property type="entry name" value="Lactamase_B"/>
    <property type="match status" value="1"/>
</dbReference>
<protein>
    <submittedName>
        <fullName evidence="2">Glyoxylase, beta-lactamase superfamily II</fullName>
    </submittedName>
</protein>
<dbReference type="PANTHER" id="PTHR42951:SF4">
    <property type="entry name" value="ACYL-COENZYME A THIOESTERASE MBLAC2"/>
    <property type="match status" value="1"/>
</dbReference>
<dbReference type="AlphaFoldDB" id="A0A1I6UMM5"/>